<accession>A0ABD3HAH4</accession>
<keyword evidence="6" id="KW-1185">Reference proteome</keyword>
<dbReference type="Gene3D" id="1.10.510.10">
    <property type="entry name" value="Transferase(Phosphotransferase) domain 1"/>
    <property type="match status" value="1"/>
</dbReference>
<keyword evidence="4" id="KW-0067">ATP-binding</keyword>
<dbReference type="SUPFAM" id="SSF56112">
    <property type="entry name" value="Protein kinase-like (PK-like)"/>
    <property type="match status" value="1"/>
</dbReference>
<dbReference type="GO" id="GO:0016301">
    <property type="term" value="F:kinase activity"/>
    <property type="evidence" value="ECO:0007669"/>
    <property type="project" value="UniProtKB-KW"/>
</dbReference>
<dbReference type="AlphaFoldDB" id="A0ABD3HAH4"/>
<dbReference type="Proteomes" id="UP001633002">
    <property type="component" value="Unassembled WGS sequence"/>
</dbReference>
<dbReference type="GO" id="GO:0005524">
    <property type="term" value="F:ATP binding"/>
    <property type="evidence" value="ECO:0007669"/>
    <property type="project" value="UniProtKB-KW"/>
</dbReference>
<dbReference type="InterPro" id="IPR052059">
    <property type="entry name" value="CR_Ser/Thr_kinase"/>
</dbReference>
<sequence length="123" mass="13128">MLTTGPTLTGNPGGLASSSVAGVSLAATGPMSRLVLAPLSSSRNVTGVIVSRALELYEQKNLLNLVDAGLLGQYNEEEVLLILQTAVACCQMDLKKRPTMSQVMSRFMKHEDVPIDITEELNP</sequence>
<name>A0ABD3HAH4_9MARC</name>
<reference evidence="5 6" key="1">
    <citation type="submission" date="2024-09" db="EMBL/GenBank/DDBJ databases">
        <title>Chromosome-scale assembly of Riccia sorocarpa.</title>
        <authorList>
            <person name="Paukszto L."/>
        </authorList>
    </citation>
    <scope>NUCLEOTIDE SEQUENCE [LARGE SCALE GENOMIC DNA]</scope>
    <source>
        <strain evidence="5">LP-2024</strain>
        <tissue evidence="5">Aerial parts of the thallus</tissue>
    </source>
</reference>
<comment type="caution">
    <text evidence="5">The sequence shown here is derived from an EMBL/GenBank/DDBJ whole genome shotgun (WGS) entry which is preliminary data.</text>
</comment>
<protein>
    <submittedName>
        <fullName evidence="5">Uncharacterized protein</fullName>
    </submittedName>
</protein>
<evidence type="ECO:0000256" key="3">
    <source>
        <dbReference type="ARBA" id="ARBA00022777"/>
    </source>
</evidence>
<evidence type="ECO:0000313" key="5">
    <source>
        <dbReference type="EMBL" id="KAL3687477.1"/>
    </source>
</evidence>
<proteinExistence type="predicted"/>
<keyword evidence="1" id="KW-0808">Transferase</keyword>
<evidence type="ECO:0000256" key="1">
    <source>
        <dbReference type="ARBA" id="ARBA00022679"/>
    </source>
</evidence>
<dbReference type="InterPro" id="IPR011009">
    <property type="entry name" value="Kinase-like_dom_sf"/>
</dbReference>
<evidence type="ECO:0000256" key="4">
    <source>
        <dbReference type="ARBA" id="ARBA00022840"/>
    </source>
</evidence>
<gene>
    <name evidence="5" type="ORF">R1sor_013786</name>
</gene>
<keyword evidence="3" id="KW-0418">Kinase</keyword>
<organism evidence="5 6">
    <name type="scientific">Riccia sorocarpa</name>
    <dbReference type="NCBI Taxonomy" id="122646"/>
    <lineage>
        <taxon>Eukaryota</taxon>
        <taxon>Viridiplantae</taxon>
        <taxon>Streptophyta</taxon>
        <taxon>Embryophyta</taxon>
        <taxon>Marchantiophyta</taxon>
        <taxon>Marchantiopsida</taxon>
        <taxon>Marchantiidae</taxon>
        <taxon>Marchantiales</taxon>
        <taxon>Ricciaceae</taxon>
        <taxon>Riccia</taxon>
    </lineage>
</organism>
<evidence type="ECO:0000313" key="6">
    <source>
        <dbReference type="Proteomes" id="UP001633002"/>
    </source>
</evidence>
<evidence type="ECO:0000256" key="2">
    <source>
        <dbReference type="ARBA" id="ARBA00022741"/>
    </source>
</evidence>
<dbReference type="EMBL" id="JBJQOH010000004">
    <property type="protein sequence ID" value="KAL3687477.1"/>
    <property type="molecule type" value="Genomic_DNA"/>
</dbReference>
<keyword evidence="2" id="KW-0547">Nucleotide-binding</keyword>
<dbReference type="PANTHER" id="PTHR47973">
    <property type="entry name" value="CYSTEINE-RICH RECEPTOR-LIKE PROTEIN KINASE 3"/>
    <property type="match status" value="1"/>
</dbReference>